<dbReference type="EMBL" id="FNNI01000002">
    <property type="protein sequence ID" value="SDW66842.1"/>
    <property type="molecule type" value="Genomic_DNA"/>
</dbReference>
<dbReference type="SUPFAM" id="SSF110997">
    <property type="entry name" value="Sporulation related repeat"/>
    <property type="match status" value="1"/>
</dbReference>
<dbReference type="PROSITE" id="PS51724">
    <property type="entry name" value="SPOR"/>
    <property type="match status" value="1"/>
</dbReference>
<dbReference type="GO" id="GO:0032506">
    <property type="term" value="P:cytokinetic process"/>
    <property type="evidence" value="ECO:0007669"/>
    <property type="project" value="TreeGrafter"/>
</dbReference>
<dbReference type="InterPro" id="IPR007730">
    <property type="entry name" value="SPOR-like_dom"/>
</dbReference>
<keyword evidence="2" id="KW-1133">Transmembrane helix</keyword>
<keyword evidence="2" id="KW-0472">Membrane</keyword>
<keyword evidence="2" id="KW-0812">Transmembrane</keyword>
<dbReference type="PANTHER" id="PTHR38687:SF1">
    <property type="entry name" value="CELL DIVISION PROTEIN DEDD"/>
    <property type="match status" value="1"/>
</dbReference>
<gene>
    <name evidence="4" type="ORF">SAMN05443545_102398</name>
</gene>
<dbReference type="InterPro" id="IPR052521">
    <property type="entry name" value="Cell_div_SPOR-domain"/>
</dbReference>
<dbReference type="GO" id="GO:0030428">
    <property type="term" value="C:cell septum"/>
    <property type="evidence" value="ECO:0007669"/>
    <property type="project" value="TreeGrafter"/>
</dbReference>
<dbReference type="Pfam" id="PF05036">
    <property type="entry name" value="SPOR"/>
    <property type="match status" value="1"/>
</dbReference>
<evidence type="ECO:0000313" key="4">
    <source>
        <dbReference type="EMBL" id="SDW66842.1"/>
    </source>
</evidence>
<reference evidence="4 5" key="1">
    <citation type="submission" date="2016-10" db="EMBL/GenBank/DDBJ databases">
        <authorList>
            <person name="de Groot N.N."/>
        </authorList>
    </citation>
    <scope>NUCLEOTIDE SEQUENCE [LARGE SCALE GENOMIC DNA]</scope>
    <source>
        <strain evidence="4 5">DSM 19219</strain>
    </source>
</reference>
<dbReference type="STRING" id="574349.SAMN05443545_102398"/>
<dbReference type="OrthoDB" id="8558195at2"/>
<dbReference type="RefSeq" id="WP_092568453.1">
    <property type="nucleotide sequence ID" value="NZ_BMXH01000002.1"/>
</dbReference>
<keyword evidence="5" id="KW-1185">Reference proteome</keyword>
<dbReference type="AlphaFoldDB" id="A0A1H2VEW3"/>
<feature type="domain" description="SPOR" evidence="3">
    <location>
        <begin position="158"/>
        <end position="238"/>
    </location>
</feature>
<dbReference type="PANTHER" id="PTHR38687">
    <property type="entry name" value="CELL DIVISION PROTEIN DEDD-RELATED"/>
    <property type="match status" value="1"/>
</dbReference>
<accession>A0A1H2VEW3</accession>
<evidence type="ECO:0000259" key="3">
    <source>
        <dbReference type="PROSITE" id="PS51724"/>
    </source>
</evidence>
<dbReference type="Proteomes" id="UP000198500">
    <property type="component" value="Unassembled WGS sequence"/>
</dbReference>
<sequence length="239" mass="25227">MAARKGGSRRGATTRKRSAKKPTHSGLPGWLWGVGGLVAGFFLAQYMQDSAPEPLATVLPKTPSPERTATPGESGGSDTETNGGESGEMPTFEFYTLLPESEVVAPGMENVVDTATATADATTDTGSTEDSGDEDASDPIAAELARIADADDGSGDDGDTNQRYMLQAASFRQSSDADGMAGRLRDVGLTTSVNEVQTNDGNTVYRVQVGPYQNDKELNRAQDLMMAQGIEPLMIQVRN</sequence>
<proteinExistence type="predicted"/>
<dbReference type="GO" id="GO:0042834">
    <property type="term" value="F:peptidoglycan binding"/>
    <property type="evidence" value="ECO:0007669"/>
    <property type="project" value="InterPro"/>
</dbReference>
<name>A0A1H2VEW3_9GAMM</name>
<dbReference type="Gene3D" id="3.30.70.1070">
    <property type="entry name" value="Sporulation related repeat"/>
    <property type="match status" value="1"/>
</dbReference>
<feature type="transmembrane region" description="Helical" evidence="2">
    <location>
        <begin position="27"/>
        <end position="47"/>
    </location>
</feature>
<dbReference type="GO" id="GO:0032153">
    <property type="term" value="C:cell division site"/>
    <property type="evidence" value="ECO:0007669"/>
    <property type="project" value="TreeGrafter"/>
</dbReference>
<evidence type="ECO:0000313" key="5">
    <source>
        <dbReference type="Proteomes" id="UP000198500"/>
    </source>
</evidence>
<protein>
    <submittedName>
        <fullName evidence="4">Cell division protein FtsN</fullName>
    </submittedName>
</protein>
<evidence type="ECO:0000256" key="2">
    <source>
        <dbReference type="SAM" id="Phobius"/>
    </source>
</evidence>
<dbReference type="InterPro" id="IPR036680">
    <property type="entry name" value="SPOR-like_sf"/>
</dbReference>
<feature type="region of interest" description="Disordered" evidence="1">
    <location>
        <begin position="1"/>
        <end position="31"/>
    </location>
</feature>
<evidence type="ECO:0000256" key="1">
    <source>
        <dbReference type="SAM" id="MobiDB-lite"/>
    </source>
</evidence>
<keyword evidence="4" id="KW-0131">Cell cycle</keyword>
<organism evidence="4 5">
    <name type="scientific">Aidingimonas halophila</name>
    <dbReference type="NCBI Taxonomy" id="574349"/>
    <lineage>
        <taxon>Bacteria</taxon>
        <taxon>Pseudomonadati</taxon>
        <taxon>Pseudomonadota</taxon>
        <taxon>Gammaproteobacteria</taxon>
        <taxon>Oceanospirillales</taxon>
        <taxon>Halomonadaceae</taxon>
        <taxon>Aidingimonas</taxon>
    </lineage>
</organism>
<feature type="region of interest" description="Disordered" evidence="1">
    <location>
        <begin position="54"/>
        <end position="90"/>
    </location>
</feature>
<keyword evidence="4" id="KW-0132">Cell division</keyword>
<feature type="compositionally biased region" description="Basic residues" evidence="1">
    <location>
        <begin position="1"/>
        <end position="23"/>
    </location>
</feature>